<evidence type="ECO:0000313" key="3">
    <source>
        <dbReference type="Proteomes" id="UP000230423"/>
    </source>
</evidence>
<sequence length="129" mass="14836">LSKREATDVVQPKEDSIEEINMKSGIAEELFQGDIILTKEQKEQIAADISGYRSKRQAFKEKGKWPARKWSHGVAYMLAEHLDTATETNFKKAVKLWMEDTCINFTEYNYPPAQGVLREGFVIFLNVHI</sequence>
<dbReference type="Proteomes" id="UP000230423">
    <property type="component" value="Unassembled WGS sequence"/>
</dbReference>
<protein>
    <recommendedName>
        <fullName evidence="1">Peptidase M12A domain-containing protein</fullName>
    </recommendedName>
</protein>
<dbReference type="InterPro" id="IPR024079">
    <property type="entry name" value="MetalloPept_cat_dom_sf"/>
</dbReference>
<dbReference type="GO" id="GO:0006508">
    <property type="term" value="P:proteolysis"/>
    <property type="evidence" value="ECO:0007669"/>
    <property type="project" value="InterPro"/>
</dbReference>
<dbReference type="AlphaFoldDB" id="A0A2G9TIB5"/>
<dbReference type="Pfam" id="PF01400">
    <property type="entry name" value="Astacin"/>
    <property type="match status" value="1"/>
</dbReference>
<keyword evidence="3" id="KW-1185">Reference proteome</keyword>
<gene>
    <name evidence="2" type="ORF">TELCIR_20943</name>
</gene>
<feature type="domain" description="Peptidase M12A" evidence="1">
    <location>
        <begin position="69"/>
        <end position="110"/>
    </location>
</feature>
<dbReference type="EMBL" id="KZ371025">
    <property type="protein sequence ID" value="PIO57638.1"/>
    <property type="molecule type" value="Genomic_DNA"/>
</dbReference>
<dbReference type="GO" id="GO:0004222">
    <property type="term" value="F:metalloendopeptidase activity"/>
    <property type="evidence" value="ECO:0007669"/>
    <property type="project" value="InterPro"/>
</dbReference>
<proteinExistence type="predicted"/>
<feature type="non-terminal residue" evidence="2">
    <location>
        <position position="1"/>
    </location>
</feature>
<accession>A0A2G9TIB5</accession>
<dbReference type="Gene3D" id="3.40.390.10">
    <property type="entry name" value="Collagenase (Catalytic Domain)"/>
    <property type="match status" value="1"/>
</dbReference>
<dbReference type="InterPro" id="IPR001506">
    <property type="entry name" value="Peptidase_M12A"/>
</dbReference>
<reference evidence="2 3" key="1">
    <citation type="submission" date="2015-09" db="EMBL/GenBank/DDBJ databases">
        <title>Draft genome of the parasitic nematode Teladorsagia circumcincta isolate WARC Sus (inbred).</title>
        <authorList>
            <person name="Mitreva M."/>
        </authorList>
    </citation>
    <scope>NUCLEOTIDE SEQUENCE [LARGE SCALE GENOMIC DNA]</scope>
    <source>
        <strain evidence="2 3">S</strain>
    </source>
</reference>
<evidence type="ECO:0000259" key="1">
    <source>
        <dbReference type="Pfam" id="PF01400"/>
    </source>
</evidence>
<evidence type="ECO:0000313" key="2">
    <source>
        <dbReference type="EMBL" id="PIO57638.1"/>
    </source>
</evidence>
<dbReference type="OrthoDB" id="5873044at2759"/>
<name>A0A2G9TIB5_TELCI</name>
<organism evidence="2 3">
    <name type="scientific">Teladorsagia circumcincta</name>
    <name type="common">Brown stomach worm</name>
    <name type="synonym">Ostertagia circumcincta</name>
    <dbReference type="NCBI Taxonomy" id="45464"/>
    <lineage>
        <taxon>Eukaryota</taxon>
        <taxon>Metazoa</taxon>
        <taxon>Ecdysozoa</taxon>
        <taxon>Nematoda</taxon>
        <taxon>Chromadorea</taxon>
        <taxon>Rhabditida</taxon>
        <taxon>Rhabditina</taxon>
        <taxon>Rhabditomorpha</taxon>
        <taxon>Strongyloidea</taxon>
        <taxon>Trichostrongylidae</taxon>
        <taxon>Teladorsagia</taxon>
    </lineage>
</organism>